<dbReference type="EMBL" id="JARKNE010000003">
    <property type="protein sequence ID" value="KAK5837869.1"/>
    <property type="molecule type" value="Genomic_DNA"/>
</dbReference>
<accession>A0ABR0QF50</accession>
<reference evidence="1 2" key="1">
    <citation type="submission" date="2023-03" db="EMBL/GenBank/DDBJ databases">
        <title>WGS of Gossypium arboreum.</title>
        <authorList>
            <person name="Yu D."/>
        </authorList>
    </citation>
    <scope>NUCLEOTIDE SEQUENCE [LARGE SCALE GENOMIC DNA]</scope>
    <source>
        <tissue evidence="1">Leaf</tissue>
    </source>
</reference>
<gene>
    <name evidence="1" type="ORF">PVK06_006596</name>
</gene>
<keyword evidence="2" id="KW-1185">Reference proteome</keyword>
<sequence>MLRLVLAFVEGRLALEEHTFEVAANDAKVAEIGAVKVALARSSLVVFSWCVNKVMRPWALQAIFADIENDMLKAGTVVFSLVDKNGNEMVFSLVMASVNRAQMFKAWW</sequence>
<comment type="caution">
    <text evidence="1">The sequence shown here is derived from an EMBL/GenBank/DDBJ whole genome shotgun (WGS) entry which is preliminary data.</text>
</comment>
<evidence type="ECO:0000313" key="2">
    <source>
        <dbReference type="Proteomes" id="UP001358586"/>
    </source>
</evidence>
<evidence type="ECO:0000313" key="1">
    <source>
        <dbReference type="EMBL" id="KAK5837869.1"/>
    </source>
</evidence>
<organism evidence="1 2">
    <name type="scientific">Gossypium arboreum</name>
    <name type="common">Tree cotton</name>
    <name type="synonym">Gossypium nanking</name>
    <dbReference type="NCBI Taxonomy" id="29729"/>
    <lineage>
        <taxon>Eukaryota</taxon>
        <taxon>Viridiplantae</taxon>
        <taxon>Streptophyta</taxon>
        <taxon>Embryophyta</taxon>
        <taxon>Tracheophyta</taxon>
        <taxon>Spermatophyta</taxon>
        <taxon>Magnoliopsida</taxon>
        <taxon>eudicotyledons</taxon>
        <taxon>Gunneridae</taxon>
        <taxon>Pentapetalae</taxon>
        <taxon>rosids</taxon>
        <taxon>malvids</taxon>
        <taxon>Malvales</taxon>
        <taxon>Malvaceae</taxon>
        <taxon>Malvoideae</taxon>
        <taxon>Gossypium</taxon>
    </lineage>
</organism>
<dbReference type="Proteomes" id="UP001358586">
    <property type="component" value="Chromosome 3"/>
</dbReference>
<proteinExistence type="predicted"/>
<protein>
    <submittedName>
        <fullName evidence="1">Uncharacterized protein</fullName>
    </submittedName>
</protein>
<name>A0ABR0QF50_GOSAR</name>